<dbReference type="SUPFAM" id="SSF57829">
    <property type="entry name" value="Zn-binding ribosomal proteins"/>
    <property type="match status" value="1"/>
</dbReference>
<evidence type="ECO:0000256" key="5">
    <source>
        <dbReference type="HAMAP-Rule" id="MF_00294"/>
    </source>
</evidence>
<dbReference type="GO" id="GO:0003735">
    <property type="term" value="F:structural constituent of ribosome"/>
    <property type="evidence" value="ECO:0007669"/>
    <property type="project" value="InterPro"/>
</dbReference>
<dbReference type="PANTHER" id="PTHR43168">
    <property type="entry name" value="50S RIBOSOMAL PROTEIN L33, CHLOROPLASTIC"/>
    <property type="match status" value="1"/>
</dbReference>
<dbReference type="GO" id="GO:1990904">
    <property type="term" value="C:ribonucleoprotein complex"/>
    <property type="evidence" value="ECO:0007669"/>
    <property type="project" value="UniProtKB-KW"/>
</dbReference>
<dbReference type="GO" id="GO:0005840">
    <property type="term" value="C:ribosome"/>
    <property type="evidence" value="ECO:0007669"/>
    <property type="project" value="UniProtKB-KW"/>
</dbReference>
<dbReference type="AlphaFoldDB" id="A0A2G9Y885"/>
<dbReference type="Gene3D" id="2.20.28.120">
    <property type="entry name" value="Ribosomal protein L33"/>
    <property type="match status" value="1"/>
</dbReference>
<evidence type="ECO:0000313" key="6">
    <source>
        <dbReference type="EMBL" id="PIP15459.1"/>
    </source>
</evidence>
<evidence type="ECO:0000256" key="3">
    <source>
        <dbReference type="ARBA" id="ARBA00023274"/>
    </source>
</evidence>
<dbReference type="NCBIfam" id="NF001860">
    <property type="entry name" value="PRK00595.1"/>
    <property type="match status" value="1"/>
</dbReference>
<proteinExistence type="inferred from homology"/>
<dbReference type="InterPro" id="IPR011332">
    <property type="entry name" value="Ribosomal_zn-bd"/>
</dbReference>
<evidence type="ECO:0000256" key="2">
    <source>
        <dbReference type="ARBA" id="ARBA00022980"/>
    </source>
</evidence>
<evidence type="ECO:0000256" key="1">
    <source>
        <dbReference type="ARBA" id="ARBA00007596"/>
    </source>
</evidence>
<comment type="caution">
    <text evidence="6">The sequence shown here is derived from an EMBL/GenBank/DDBJ whole genome shotgun (WGS) entry which is preliminary data.</text>
</comment>
<organism evidence="6 7">
    <name type="scientific">bacterium (Candidatus Ratteibacteria) CG23_combo_of_CG06-09_8_20_14_all_48_7</name>
    <dbReference type="NCBI Taxonomy" id="2014292"/>
    <lineage>
        <taxon>Bacteria</taxon>
        <taxon>Candidatus Ratteibacteria</taxon>
    </lineage>
</organism>
<dbReference type="GO" id="GO:0006412">
    <property type="term" value="P:translation"/>
    <property type="evidence" value="ECO:0007669"/>
    <property type="project" value="UniProtKB-UniRule"/>
</dbReference>
<dbReference type="PANTHER" id="PTHR43168:SF2">
    <property type="entry name" value="LARGE RIBOSOMAL SUBUNIT PROTEIN BL33C"/>
    <property type="match status" value="1"/>
</dbReference>
<dbReference type="InterPro" id="IPR038584">
    <property type="entry name" value="Ribosomal_bL33_sf"/>
</dbReference>
<accession>A0A2G9Y885</accession>
<evidence type="ECO:0000313" key="7">
    <source>
        <dbReference type="Proteomes" id="UP000230392"/>
    </source>
</evidence>
<protein>
    <recommendedName>
        <fullName evidence="4 5">Large ribosomal subunit protein bL33</fullName>
    </recommendedName>
</protein>
<dbReference type="HAMAP" id="MF_00294">
    <property type="entry name" value="Ribosomal_bL33"/>
    <property type="match status" value="1"/>
</dbReference>
<dbReference type="NCBIfam" id="NF001764">
    <property type="entry name" value="PRK00504.1"/>
    <property type="match status" value="1"/>
</dbReference>
<reference evidence="6 7" key="1">
    <citation type="submission" date="2017-09" db="EMBL/GenBank/DDBJ databases">
        <title>Depth-based differentiation of microbial function through sediment-hosted aquifers and enrichment of novel symbionts in the deep terrestrial subsurface.</title>
        <authorList>
            <person name="Probst A.J."/>
            <person name="Ladd B."/>
            <person name="Jarett J.K."/>
            <person name="Geller-Mcgrath D.E."/>
            <person name="Sieber C.M."/>
            <person name="Emerson J.B."/>
            <person name="Anantharaman K."/>
            <person name="Thomas B.C."/>
            <person name="Malmstrom R."/>
            <person name="Stieglmeier M."/>
            <person name="Klingl A."/>
            <person name="Woyke T."/>
            <person name="Ryan C.M."/>
            <person name="Banfield J.F."/>
        </authorList>
    </citation>
    <scope>NUCLEOTIDE SEQUENCE [LARGE SCALE GENOMIC DNA]</scope>
    <source>
        <strain evidence="6">CG23_combo_of_CG06-09_8_20_14_all_48_7</strain>
    </source>
</reference>
<dbReference type="EMBL" id="PCRF01000282">
    <property type="protein sequence ID" value="PIP15459.1"/>
    <property type="molecule type" value="Genomic_DNA"/>
</dbReference>
<dbReference type="NCBIfam" id="TIGR01023">
    <property type="entry name" value="rpmG_bact"/>
    <property type="match status" value="1"/>
</dbReference>
<dbReference type="Proteomes" id="UP000230392">
    <property type="component" value="Unassembled WGS sequence"/>
</dbReference>
<dbReference type="Pfam" id="PF00471">
    <property type="entry name" value="Ribosomal_L33"/>
    <property type="match status" value="1"/>
</dbReference>
<dbReference type="InterPro" id="IPR001705">
    <property type="entry name" value="Ribosomal_bL33"/>
</dbReference>
<dbReference type="GO" id="GO:0005737">
    <property type="term" value="C:cytoplasm"/>
    <property type="evidence" value="ECO:0007669"/>
    <property type="project" value="UniProtKB-ARBA"/>
</dbReference>
<keyword evidence="2 5" id="KW-0689">Ribosomal protein</keyword>
<keyword evidence="3 5" id="KW-0687">Ribonucleoprotein</keyword>
<gene>
    <name evidence="5 6" type="primary">rpmG</name>
    <name evidence="6" type="ORF">COX46_05805</name>
</gene>
<sequence length="49" mass="6048">MRDLVTLECTECNRRNYNSTKDKKKQKERLQFRKYCSACRKHTLHKETK</sequence>
<evidence type="ECO:0000256" key="4">
    <source>
        <dbReference type="ARBA" id="ARBA00035176"/>
    </source>
</evidence>
<comment type="similarity">
    <text evidence="1 5">Belongs to the bacterial ribosomal protein bL33 family.</text>
</comment>
<name>A0A2G9Y885_9BACT</name>